<reference evidence="2" key="1">
    <citation type="submission" date="2018-02" db="EMBL/GenBank/DDBJ databases">
        <authorList>
            <person name="Hornung B."/>
        </authorList>
    </citation>
    <scope>NUCLEOTIDE SEQUENCE [LARGE SCALE GENOMIC DNA]</scope>
</reference>
<dbReference type="EMBL" id="OMOH01000017">
    <property type="protein sequence ID" value="SPF69546.1"/>
    <property type="molecule type" value="Genomic_DNA"/>
</dbReference>
<organism evidence="1 2">
    <name type="scientific">Propionibacterium ruminifibrarum</name>
    <dbReference type="NCBI Taxonomy" id="1962131"/>
    <lineage>
        <taxon>Bacteria</taxon>
        <taxon>Bacillati</taxon>
        <taxon>Actinomycetota</taxon>
        <taxon>Actinomycetes</taxon>
        <taxon>Propionibacteriales</taxon>
        <taxon>Propionibacteriaceae</taxon>
        <taxon>Propionibacterium</taxon>
    </lineage>
</organism>
<dbReference type="Gene3D" id="2.60.40.10">
    <property type="entry name" value="Immunoglobulins"/>
    <property type="match status" value="1"/>
</dbReference>
<sequence>MIRKETVSENLVAITFTLPADHPAMPVSVVGSFNDWQPLRNPLRVRPDGSASTMITVPAGTLIHFRYLGANGEWFDDIDAQEVTEQGGFLSV</sequence>
<dbReference type="InterPro" id="IPR014756">
    <property type="entry name" value="Ig_E-set"/>
</dbReference>
<evidence type="ECO:0000313" key="1">
    <source>
        <dbReference type="EMBL" id="SPF69546.1"/>
    </source>
</evidence>
<name>A0A375I8A2_9ACTN</name>
<evidence type="ECO:0000313" key="2">
    <source>
        <dbReference type="Proteomes" id="UP000265962"/>
    </source>
</evidence>
<dbReference type="Proteomes" id="UP000265962">
    <property type="component" value="Unassembled WGS sequence"/>
</dbReference>
<dbReference type="RefSeq" id="WP_119716623.1">
    <property type="nucleotide sequence ID" value="NZ_OMOH01000017.1"/>
</dbReference>
<gene>
    <name evidence="1" type="ORF">PROPJV5_2531</name>
</gene>
<dbReference type="GO" id="GO:0005975">
    <property type="term" value="P:carbohydrate metabolic process"/>
    <property type="evidence" value="ECO:0007669"/>
    <property type="project" value="UniProtKB-ARBA"/>
</dbReference>
<dbReference type="CDD" id="cd07184">
    <property type="entry name" value="E_set_Isoamylase_like_N"/>
    <property type="match status" value="1"/>
</dbReference>
<proteinExistence type="predicted"/>
<accession>A0A375I8A2</accession>
<dbReference type="AlphaFoldDB" id="A0A375I8A2"/>
<dbReference type="OrthoDB" id="9811945at2"/>
<keyword evidence="2" id="KW-1185">Reference proteome</keyword>
<protein>
    <submittedName>
        <fullName evidence="1">E_set_Isoamylase_like_N</fullName>
    </submittedName>
</protein>
<dbReference type="SUPFAM" id="SSF81296">
    <property type="entry name" value="E set domains"/>
    <property type="match status" value="1"/>
</dbReference>
<dbReference type="InterPro" id="IPR013783">
    <property type="entry name" value="Ig-like_fold"/>
</dbReference>